<protein>
    <submittedName>
        <fullName evidence="2">Expressed conserved protein</fullName>
    </submittedName>
</protein>
<keyword evidence="1" id="KW-1185">Reference proteome</keyword>
<organism evidence="1 2">
    <name type="scientific">Steinernema glaseri</name>
    <dbReference type="NCBI Taxonomy" id="37863"/>
    <lineage>
        <taxon>Eukaryota</taxon>
        <taxon>Metazoa</taxon>
        <taxon>Ecdysozoa</taxon>
        <taxon>Nematoda</taxon>
        <taxon>Chromadorea</taxon>
        <taxon>Rhabditida</taxon>
        <taxon>Tylenchina</taxon>
        <taxon>Panagrolaimomorpha</taxon>
        <taxon>Strongyloidoidea</taxon>
        <taxon>Steinernematidae</taxon>
        <taxon>Steinernema</taxon>
    </lineage>
</organism>
<evidence type="ECO:0000313" key="2">
    <source>
        <dbReference type="WBParaSite" id="L893_g28924.t1"/>
    </source>
</evidence>
<dbReference type="Proteomes" id="UP000095287">
    <property type="component" value="Unplaced"/>
</dbReference>
<dbReference type="WBParaSite" id="L893_g28924.t1">
    <property type="protein sequence ID" value="L893_g28924.t1"/>
    <property type="gene ID" value="L893_g28924"/>
</dbReference>
<dbReference type="AlphaFoldDB" id="A0A1I7ZQX3"/>
<evidence type="ECO:0000313" key="1">
    <source>
        <dbReference type="Proteomes" id="UP000095287"/>
    </source>
</evidence>
<name>A0A1I7ZQX3_9BILA</name>
<proteinExistence type="predicted"/>
<accession>A0A1I7ZQX3</accession>
<reference evidence="2" key="1">
    <citation type="submission" date="2016-11" db="UniProtKB">
        <authorList>
            <consortium name="WormBaseParasite"/>
        </authorList>
    </citation>
    <scope>IDENTIFICATION</scope>
</reference>
<sequence length="351" mass="39423">MSRPLSLGGRCASQRLPSQDLLVVTVVRALSFLGRCASQQPLTGLSQNPVARCGSSVLSIRRAMLLWTFVFFLVFVSSSTAESCIYPKVLGGVYCNSLVFFSTERALPNLDRTLDELLKANKKSVDCKRPLSRVRQVMKTKNGDMLVILSLSKMNVFIVKEFDIPKVDVGGIEVKRLDDDNVGKLLQLPRNSYLNRDIPFYYSPASSELFLKTEDEQMWSVALNNWALTETEKKPPESFYKSTYFNPLPHDRNTKGVINKKTRSAIDSQTEPSTHYFCQFTGEVRTRDDIDCECRYASVKKTSGVSHFMMLVEEWDVDYGSTGSGSRIGTSWPHLVLLLIVARELLTSVAA</sequence>